<dbReference type="Proteomes" id="UP001457898">
    <property type="component" value="Unassembled WGS sequence"/>
</dbReference>
<gene>
    <name evidence="2" type="ORF">WMO65_10525</name>
</gene>
<accession>A0ABV1DM18</accession>
<sequence>MSKLYGLVEVMEDVKAYFNEHLPKYTVLNVRRKSYHPDDSYLYMVSAKKNDDTYAVWTCWNEETKSLNYGHYNLASEEDCRKLMDEFYYDKK</sequence>
<dbReference type="Pfam" id="PF18839">
    <property type="entry name" value="LPD24"/>
    <property type="match status" value="1"/>
</dbReference>
<keyword evidence="3" id="KW-1185">Reference proteome</keyword>
<dbReference type="InterPro" id="IPR041220">
    <property type="entry name" value="LPD24"/>
</dbReference>
<proteinExistence type="predicted"/>
<feature type="domain" description="Large polyvalent protein associated" evidence="1">
    <location>
        <begin position="9"/>
        <end position="78"/>
    </location>
</feature>
<dbReference type="RefSeq" id="WP_148391673.1">
    <property type="nucleotide sequence ID" value="NZ_JBBMFP010000008.1"/>
</dbReference>
<evidence type="ECO:0000313" key="3">
    <source>
        <dbReference type="Proteomes" id="UP001457898"/>
    </source>
</evidence>
<organism evidence="2 3">
    <name type="scientific">Blautia caccae</name>
    <dbReference type="NCBI Taxonomy" id="3133175"/>
    <lineage>
        <taxon>Bacteria</taxon>
        <taxon>Bacillati</taxon>
        <taxon>Bacillota</taxon>
        <taxon>Clostridia</taxon>
        <taxon>Lachnospirales</taxon>
        <taxon>Lachnospiraceae</taxon>
        <taxon>Blautia</taxon>
    </lineage>
</organism>
<evidence type="ECO:0000313" key="2">
    <source>
        <dbReference type="EMBL" id="MEQ2431438.1"/>
    </source>
</evidence>
<evidence type="ECO:0000259" key="1">
    <source>
        <dbReference type="Pfam" id="PF18839"/>
    </source>
</evidence>
<reference evidence="2 3" key="1">
    <citation type="submission" date="2024-03" db="EMBL/GenBank/DDBJ databases">
        <title>Human intestinal bacterial collection.</title>
        <authorList>
            <person name="Pauvert C."/>
            <person name="Hitch T.C.A."/>
            <person name="Clavel T."/>
        </authorList>
    </citation>
    <scope>NUCLEOTIDE SEQUENCE [LARGE SCALE GENOMIC DNA]</scope>
    <source>
        <strain evidence="2 3">CLA-SR-H028</strain>
    </source>
</reference>
<comment type="caution">
    <text evidence="2">The sequence shown here is derived from an EMBL/GenBank/DDBJ whole genome shotgun (WGS) entry which is preliminary data.</text>
</comment>
<name>A0ABV1DM18_9FIRM</name>
<protein>
    <recommendedName>
        <fullName evidence="1">Large polyvalent protein associated domain-containing protein</fullName>
    </recommendedName>
</protein>
<dbReference type="EMBL" id="JBBMFP010000008">
    <property type="protein sequence ID" value="MEQ2431438.1"/>
    <property type="molecule type" value="Genomic_DNA"/>
</dbReference>